<feature type="signal peptide" evidence="1">
    <location>
        <begin position="1"/>
        <end position="21"/>
    </location>
</feature>
<protein>
    <submittedName>
        <fullName evidence="2">Uncharacterized protein</fullName>
    </submittedName>
</protein>
<dbReference type="PaxDb" id="65489-OBART01G32110.1"/>
<dbReference type="Gramene" id="OBART01G32110.1">
    <property type="protein sequence ID" value="OBART01G32110.1"/>
    <property type="gene ID" value="OBART01G32110"/>
</dbReference>
<organism evidence="2">
    <name type="scientific">Oryza barthii</name>
    <dbReference type="NCBI Taxonomy" id="65489"/>
    <lineage>
        <taxon>Eukaryota</taxon>
        <taxon>Viridiplantae</taxon>
        <taxon>Streptophyta</taxon>
        <taxon>Embryophyta</taxon>
        <taxon>Tracheophyta</taxon>
        <taxon>Spermatophyta</taxon>
        <taxon>Magnoliopsida</taxon>
        <taxon>Liliopsida</taxon>
        <taxon>Poales</taxon>
        <taxon>Poaceae</taxon>
        <taxon>BOP clade</taxon>
        <taxon>Oryzoideae</taxon>
        <taxon>Oryzeae</taxon>
        <taxon>Oryzinae</taxon>
        <taxon>Oryza</taxon>
    </lineage>
</organism>
<dbReference type="EnsemblPlants" id="OBART01G32110.1">
    <property type="protein sequence ID" value="OBART01G32110.1"/>
    <property type="gene ID" value="OBART01G32110"/>
</dbReference>
<dbReference type="Proteomes" id="UP000026960">
    <property type="component" value="Chromosome 1"/>
</dbReference>
<feature type="chain" id="PRO_5002275307" evidence="1">
    <location>
        <begin position="22"/>
        <end position="195"/>
    </location>
</feature>
<sequence>MWVPLIILLFLPLLSLLSHRAAHRGGEVGGGVVMGSGLEEVRCWHLRAVVSAVEGAAGRRLHAAEAELGLAADEGIDEAELRLVEDRVVDNDPTVAGAKAVAPFREERGQPLVERGGDPRGQQPCVVAIPPAARGCLALDLKSMKKTTNNISYMIEKGDLRSKSIKKATTSNSYMMENGYLRSKPMKKLQPVILT</sequence>
<evidence type="ECO:0000256" key="1">
    <source>
        <dbReference type="SAM" id="SignalP"/>
    </source>
</evidence>
<keyword evidence="3" id="KW-1185">Reference proteome</keyword>
<dbReference type="AlphaFoldDB" id="A0A0D3EUE4"/>
<evidence type="ECO:0000313" key="3">
    <source>
        <dbReference type="Proteomes" id="UP000026960"/>
    </source>
</evidence>
<evidence type="ECO:0000313" key="2">
    <source>
        <dbReference type="EnsemblPlants" id="OBART01G32110.1"/>
    </source>
</evidence>
<reference evidence="2" key="2">
    <citation type="submission" date="2015-03" db="UniProtKB">
        <authorList>
            <consortium name="EnsemblPlants"/>
        </authorList>
    </citation>
    <scope>IDENTIFICATION</scope>
</reference>
<accession>A0A0D3EUE4</accession>
<dbReference type="HOGENOM" id="CLU_1398304_0_0_1"/>
<name>A0A0D3EUE4_9ORYZ</name>
<proteinExistence type="predicted"/>
<keyword evidence="1" id="KW-0732">Signal</keyword>
<reference evidence="2" key="1">
    <citation type="journal article" date="2009" name="Rice">
        <title>De Novo Next Generation Sequencing of Plant Genomes.</title>
        <authorList>
            <person name="Rounsley S."/>
            <person name="Marri P.R."/>
            <person name="Yu Y."/>
            <person name="He R."/>
            <person name="Sisneros N."/>
            <person name="Goicoechea J.L."/>
            <person name="Lee S.J."/>
            <person name="Angelova A."/>
            <person name="Kudrna D."/>
            <person name="Luo M."/>
            <person name="Affourtit J."/>
            <person name="Desany B."/>
            <person name="Knight J."/>
            <person name="Niazi F."/>
            <person name="Egholm M."/>
            <person name="Wing R.A."/>
        </authorList>
    </citation>
    <scope>NUCLEOTIDE SEQUENCE [LARGE SCALE GENOMIC DNA]</scope>
    <source>
        <strain evidence="2">cv. IRGC 105608</strain>
    </source>
</reference>